<keyword evidence="5" id="KW-1185">Reference proteome</keyword>
<reference evidence="4 5" key="1">
    <citation type="submission" date="2016-06" db="EMBL/GenBank/DDBJ databases">
        <title>Complete genome sequence of a deep-branching marine Gamma Proteobacterium Woeseia oceani type strain XK5.</title>
        <authorList>
            <person name="Mu D."/>
            <person name="Du Z."/>
        </authorList>
    </citation>
    <scope>NUCLEOTIDE SEQUENCE [LARGE SCALE GENOMIC DNA]</scope>
    <source>
        <strain evidence="4 5">XK5</strain>
    </source>
</reference>
<accession>A0A193LH77</accession>
<feature type="chain" id="PRO_5008260215" description="Ysc84 actin-binding domain-containing protein" evidence="2">
    <location>
        <begin position="23"/>
        <end position="262"/>
    </location>
</feature>
<dbReference type="AlphaFoldDB" id="A0A193LH77"/>
<dbReference type="InterPro" id="IPR051702">
    <property type="entry name" value="SH3_domain_YSC84-like"/>
</dbReference>
<feature type="signal peptide" evidence="2">
    <location>
        <begin position="1"/>
        <end position="22"/>
    </location>
</feature>
<protein>
    <recommendedName>
        <fullName evidence="3">Ysc84 actin-binding domain-containing protein</fullName>
    </recommendedName>
</protein>
<gene>
    <name evidence="4" type="ORF">BA177_11955</name>
</gene>
<dbReference type="PANTHER" id="PTHR15629:SF2">
    <property type="entry name" value="SH3 DOMAIN-CONTAINING YSC84-LIKE PROTEIN 1"/>
    <property type="match status" value="1"/>
</dbReference>
<organism evidence="4 5">
    <name type="scientific">Woeseia oceani</name>
    <dbReference type="NCBI Taxonomy" id="1548547"/>
    <lineage>
        <taxon>Bacteria</taxon>
        <taxon>Pseudomonadati</taxon>
        <taxon>Pseudomonadota</taxon>
        <taxon>Gammaproteobacteria</taxon>
        <taxon>Woeseiales</taxon>
        <taxon>Woeseiaceae</taxon>
        <taxon>Woeseia</taxon>
    </lineage>
</organism>
<dbReference type="Proteomes" id="UP000092695">
    <property type="component" value="Chromosome"/>
</dbReference>
<dbReference type="KEGG" id="woc:BA177_11955"/>
<evidence type="ECO:0000313" key="4">
    <source>
        <dbReference type="EMBL" id="ANO51818.1"/>
    </source>
</evidence>
<dbReference type="Pfam" id="PF04366">
    <property type="entry name" value="Ysc84"/>
    <property type="match status" value="1"/>
</dbReference>
<dbReference type="GO" id="GO:0035091">
    <property type="term" value="F:phosphatidylinositol binding"/>
    <property type="evidence" value="ECO:0007669"/>
    <property type="project" value="TreeGrafter"/>
</dbReference>
<keyword evidence="2" id="KW-0732">Signal</keyword>
<dbReference type="EMBL" id="CP016268">
    <property type="protein sequence ID" value="ANO51818.1"/>
    <property type="molecule type" value="Genomic_DNA"/>
</dbReference>
<feature type="region of interest" description="Disordered" evidence="1">
    <location>
        <begin position="227"/>
        <end position="262"/>
    </location>
</feature>
<evidence type="ECO:0000259" key="3">
    <source>
        <dbReference type="Pfam" id="PF04366"/>
    </source>
</evidence>
<dbReference type="InterPro" id="IPR007461">
    <property type="entry name" value="Ysc84_actin-binding"/>
</dbReference>
<dbReference type="OrthoDB" id="9782434at2"/>
<evidence type="ECO:0000256" key="1">
    <source>
        <dbReference type="SAM" id="MobiDB-lite"/>
    </source>
</evidence>
<name>A0A193LH77_9GAMM</name>
<dbReference type="CDD" id="cd11524">
    <property type="entry name" value="SYLF"/>
    <property type="match status" value="1"/>
</dbReference>
<evidence type="ECO:0000313" key="5">
    <source>
        <dbReference type="Proteomes" id="UP000092695"/>
    </source>
</evidence>
<proteinExistence type="predicted"/>
<feature type="domain" description="Ysc84 actin-binding" evidence="3">
    <location>
        <begin position="99"/>
        <end position="223"/>
    </location>
</feature>
<dbReference type="STRING" id="1548547.BA177_11955"/>
<evidence type="ECO:0000256" key="2">
    <source>
        <dbReference type="SAM" id="SignalP"/>
    </source>
</evidence>
<dbReference type="PANTHER" id="PTHR15629">
    <property type="entry name" value="SH3YL1 PROTEIN"/>
    <property type="match status" value="1"/>
</dbReference>
<dbReference type="RefSeq" id="WP_068616498.1">
    <property type="nucleotide sequence ID" value="NZ_CP016268.1"/>
</dbReference>
<sequence length="262" mass="27469">MNTRLILWLTILTLVFALPASAATREENRVADATDVVDQFLRIPEQGVPPSLLARAYAVAVIPDVVKIGFGLGARRGKGVVVVRQDDGSWSNPAFITITGGSIGWQIGAQSTDVILVFKSRRGVDGIASGKLTLGADASVAAGPVGRQTGVATDIQFEAEVYSYSRSRGLFAGVSLEGSGVTIDKKANAAFYGSASLTPDQIFASPGNMAPAVANNFVQILSAQTQRLPTQPGMDTGTSQRAPNAPQEPRVRTFGIADPDEP</sequence>